<evidence type="ECO:0000259" key="2">
    <source>
        <dbReference type="Pfam" id="PF21889"/>
    </source>
</evidence>
<dbReference type="AlphaFoldDB" id="A0A1D6EAB7"/>
<dbReference type="InterPro" id="IPR054080">
    <property type="entry name" value="TPR1-like_2nd"/>
</dbReference>
<dbReference type="PANTHER" id="PTHR44083">
    <property type="entry name" value="TOPLESS-RELATED PROTEIN 1-RELATED"/>
    <property type="match status" value="1"/>
</dbReference>
<sequence>MCDAAATLLHGLRVSLLPCPLPLPTAASCPALVHARRPHQRPPPVSHTLENRRRRRSSSISIMDQKANEAILEVLDLRCLGLEGEADQLLLDELNLNHHIIGGELLELSKNEVPPEDIVFHRLYLNKTGPVNQYFCRLQIPKESNVMNQILKSNYIVRMRSYNEAECGRATTGNGYGFTFRGCKTFGPESKVVEILVKDLKVFASFNELLFKEITQFLTLDNFRENKQLSKYGDTKYARVIMLVEVQKLIEAYLCTVTSYNFPD</sequence>
<dbReference type="Pfam" id="PF21889">
    <property type="entry name" value="TPR1-like_2nd"/>
    <property type="match status" value="1"/>
</dbReference>
<reference evidence="3" key="1">
    <citation type="submission" date="2015-12" db="EMBL/GenBank/DDBJ databases">
        <title>Update maize B73 reference genome by single molecule sequencing technologies.</title>
        <authorList>
            <consortium name="Maize Genome Sequencing Project"/>
            <person name="Ware D."/>
        </authorList>
    </citation>
    <scope>NUCLEOTIDE SEQUENCE [LARGE SCALE GENOMIC DNA]</scope>
    <source>
        <tissue evidence="3">Seedling</tissue>
    </source>
</reference>
<accession>A0A1D6EAB7</accession>
<organism evidence="3">
    <name type="scientific">Zea mays</name>
    <name type="common">Maize</name>
    <dbReference type="NCBI Taxonomy" id="4577"/>
    <lineage>
        <taxon>Eukaryota</taxon>
        <taxon>Viridiplantae</taxon>
        <taxon>Streptophyta</taxon>
        <taxon>Embryophyta</taxon>
        <taxon>Tracheophyta</taxon>
        <taxon>Spermatophyta</taxon>
        <taxon>Magnoliopsida</taxon>
        <taxon>Liliopsida</taxon>
        <taxon>Poales</taxon>
        <taxon>Poaceae</taxon>
        <taxon>PACMAD clade</taxon>
        <taxon>Panicoideae</taxon>
        <taxon>Andropogonodae</taxon>
        <taxon>Andropogoneae</taxon>
        <taxon>Tripsacinae</taxon>
        <taxon>Zea</taxon>
    </lineage>
</organism>
<dbReference type="GO" id="GO:0016740">
    <property type="term" value="F:transferase activity"/>
    <property type="evidence" value="ECO:0007669"/>
    <property type="project" value="UniProtKB-KW"/>
</dbReference>
<proteinExistence type="predicted"/>
<protein>
    <submittedName>
        <fullName evidence="3">Glutathione S-transferase TCHQD</fullName>
    </submittedName>
</protein>
<dbReference type="EMBL" id="CM007648">
    <property type="protein sequence ID" value="ONM17323.1"/>
    <property type="molecule type" value="Genomic_DNA"/>
</dbReference>
<dbReference type="GO" id="GO:0006355">
    <property type="term" value="P:regulation of DNA-templated transcription"/>
    <property type="evidence" value="ECO:0007669"/>
    <property type="project" value="InterPro"/>
</dbReference>
<evidence type="ECO:0000256" key="1">
    <source>
        <dbReference type="SAM" id="MobiDB-lite"/>
    </source>
</evidence>
<dbReference type="PANTHER" id="PTHR44083:SF45">
    <property type="entry name" value="TOPLESS-RELATED PROTEIN 1"/>
    <property type="match status" value="1"/>
</dbReference>
<feature type="domain" description="TPR1-like CTLH-containing" evidence="2">
    <location>
        <begin position="190"/>
        <end position="252"/>
    </location>
</feature>
<name>A0A1D6EAB7_MAIZE</name>
<gene>
    <name evidence="3" type="ORF">ZEAMMB73_Zm00001d003640</name>
</gene>
<feature type="region of interest" description="Disordered" evidence="1">
    <location>
        <begin position="35"/>
        <end position="60"/>
    </location>
</feature>
<dbReference type="InterPro" id="IPR027728">
    <property type="entry name" value="Topless_fam"/>
</dbReference>
<keyword evidence="3" id="KW-0808">Transferase</keyword>
<evidence type="ECO:0000313" key="3">
    <source>
        <dbReference type="EMBL" id="ONM17323.1"/>
    </source>
</evidence>